<dbReference type="RefSeq" id="WP_374839947.1">
    <property type="nucleotide sequence ID" value="NZ_JBHEEW010000012.1"/>
</dbReference>
<dbReference type="GO" id="GO:0030272">
    <property type="term" value="F:5-formyltetrahydrofolate cyclo-ligase activity"/>
    <property type="evidence" value="ECO:0007669"/>
    <property type="project" value="UniProtKB-EC"/>
</dbReference>
<evidence type="ECO:0000256" key="2">
    <source>
        <dbReference type="ARBA" id="ARBA00022741"/>
    </source>
</evidence>
<dbReference type="SUPFAM" id="SSF100950">
    <property type="entry name" value="NagB/RpiA/CoA transferase-like"/>
    <property type="match status" value="1"/>
</dbReference>
<comment type="catalytic activity">
    <reaction evidence="4">
        <text>(6S)-5-formyl-5,6,7,8-tetrahydrofolate + ATP = (6R)-5,10-methenyltetrahydrofolate + ADP + phosphate</text>
        <dbReference type="Rhea" id="RHEA:10488"/>
        <dbReference type="ChEBI" id="CHEBI:30616"/>
        <dbReference type="ChEBI" id="CHEBI:43474"/>
        <dbReference type="ChEBI" id="CHEBI:57455"/>
        <dbReference type="ChEBI" id="CHEBI:57457"/>
        <dbReference type="ChEBI" id="CHEBI:456216"/>
        <dbReference type="EC" id="6.3.3.2"/>
    </reaction>
</comment>
<feature type="compositionally biased region" description="Low complexity" evidence="5">
    <location>
        <begin position="8"/>
        <end position="24"/>
    </location>
</feature>
<dbReference type="PIRSF" id="PIRSF006806">
    <property type="entry name" value="FTHF_cligase"/>
    <property type="match status" value="1"/>
</dbReference>
<dbReference type="EMBL" id="JBHTNF010000016">
    <property type="protein sequence ID" value="MFD1330008.1"/>
    <property type="molecule type" value="Genomic_DNA"/>
</dbReference>
<dbReference type="Gene3D" id="3.40.50.10420">
    <property type="entry name" value="NagB/RpiA/CoA transferase-like"/>
    <property type="match status" value="1"/>
</dbReference>
<comment type="cofactor">
    <cofactor evidence="4">
        <name>Mg(2+)</name>
        <dbReference type="ChEBI" id="CHEBI:18420"/>
    </cofactor>
</comment>
<name>A0ABW3Z1K5_MYCRA</name>
<evidence type="ECO:0000313" key="6">
    <source>
        <dbReference type="EMBL" id="MFD1330008.1"/>
    </source>
</evidence>
<comment type="caution">
    <text evidence="6">The sequence shown here is derived from an EMBL/GenBank/DDBJ whole genome shotgun (WGS) entry which is preliminary data.</text>
</comment>
<evidence type="ECO:0000313" key="7">
    <source>
        <dbReference type="Proteomes" id="UP001597173"/>
    </source>
</evidence>
<evidence type="ECO:0000256" key="4">
    <source>
        <dbReference type="RuleBase" id="RU361279"/>
    </source>
</evidence>
<dbReference type="Proteomes" id="UP001597173">
    <property type="component" value="Unassembled WGS sequence"/>
</dbReference>
<dbReference type="Pfam" id="PF01812">
    <property type="entry name" value="5-FTHF_cyc-lig"/>
    <property type="match status" value="1"/>
</dbReference>
<sequence>MHDKESSSGDTATSGASAKTGMATPLPIEGVAGWRKQERERLITQRLAHSTESRTQAAATILERLRETVGDVRGRRISLYWPFRGEPDLRPWIEEIWAAGGMALLPIVVEKKHPLLFRSWRQGERLERGVWNIPMPVDGVATDPDIVIAPVVGYDPAHYRLGYGGGFFDRTLAALQKKPMAIGVGYRSQAIATIHPQPHDIPMDQIIAADIG</sequence>
<dbReference type="InterPro" id="IPR002698">
    <property type="entry name" value="FTHF_cligase"/>
</dbReference>
<dbReference type="EC" id="6.3.3.2" evidence="4"/>
<organism evidence="6 7">
    <name type="scientific">Mycoplana ramosa</name>
    <name type="common">Mycoplana bullata</name>
    <dbReference type="NCBI Taxonomy" id="40837"/>
    <lineage>
        <taxon>Bacteria</taxon>
        <taxon>Pseudomonadati</taxon>
        <taxon>Pseudomonadota</taxon>
        <taxon>Alphaproteobacteria</taxon>
        <taxon>Hyphomicrobiales</taxon>
        <taxon>Rhizobiaceae</taxon>
        <taxon>Mycoplana</taxon>
    </lineage>
</organism>
<keyword evidence="7" id="KW-1185">Reference proteome</keyword>
<dbReference type="NCBIfam" id="TIGR02727">
    <property type="entry name" value="MTHFS_bact"/>
    <property type="match status" value="1"/>
</dbReference>
<evidence type="ECO:0000256" key="5">
    <source>
        <dbReference type="SAM" id="MobiDB-lite"/>
    </source>
</evidence>
<keyword evidence="2 4" id="KW-0547">Nucleotide-binding</keyword>
<feature type="region of interest" description="Disordered" evidence="5">
    <location>
        <begin position="1"/>
        <end position="30"/>
    </location>
</feature>
<keyword evidence="4" id="KW-0460">Magnesium</keyword>
<dbReference type="InterPro" id="IPR024185">
    <property type="entry name" value="FTHF_cligase-like_sf"/>
</dbReference>
<dbReference type="PANTHER" id="PTHR23407:SF1">
    <property type="entry name" value="5-FORMYLTETRAHYDROFOLATE CYCLO-LIGASE"/>
    <property type="match status" value="1"/>
</dbReference>
<dbReference type="PANTHER" id="PTHR23407">
    <property type="entry name" value="ATPASE INHIBITOR/5-FORMYLTETRAHYDROFOLATE CYCLO-LIGASE"/>
    <property type="match status" value="1"/>
</dbReference>
<protein>
    <recommendedName>
        <fullName evidence="4">5-formyltetrahydrofolate cyclo-ligase</fullName>
        <ecNumber evidence="4">6.3.3.2</ecNumber>
    </recommendedName>
</protein>
<keyword evidence="6" id="KW-0436">Ligase</keyword>
<dbReference type="InterPro" id="IPR037171">
    <property type="entry name" value="NagB/RpiA_transferase-like"/>
</dbReference>
<keyword evidence="4" id="KW-0479">Metal-binding</keyword>
<accession>A0ABW3Z1K5</accession>
<evidence type="ECO:0000256" key="1">
    <source>
        <dbReference type="ARBA" id="ARBA00010638"/>
    </source>
</evidence>
<keyword evidence="3 4" id="KW-0067">ATP-binding</keyword>
<evidence type="ECO:0000256" key="3">
    <source>
        <dbReference type="ARBA" id="ARBA00022840"/>
    </source>
</evidence>
<comment type="similarity">
    <text evidence="1 4">Belongs to the 5-formyltetrahydrofolate cyclo-ligase family.</text>
</comment>
<proteinExistence type="inferred from homology"/>
<reference evidence="7" key="1">
    <citation type="journal article" date="2019" name="Int. J. Syst. Evol. Microbiol.">
        <title>The Global Catalogue of Microorganisms (GCM) 10K type strain sequencing project: providing services to taxonomists for standard genome sequencing and annotation.</title>
        <authorList>
            <consortium name="The Broad Institute Genomics Platform"/>
            <consortium name="The Broad Institute Genome Sequencing Center for Infectious Disease"/>
            <person name="Wu L."/>
            <person name="Ma J."/>
        </authorList>
    </citation>
    <scope>NUCLEOTIDE SEQUENCE [LARGE SCALE GENOMIC DNA]</scope>
    <source>
        <strain evidence="7">CCUG 55609</strain>
    </source>
</reference>
<gene>
    <name evidence="6" type="ORF">ACFQ33_19130</name>
</gene>